<evidence type="ECO:0000313" key="4">
    <source>
        <dbReference type="Proteomes" id="UP000245068"/>
    </source>
</evidence>
<dbReference type="Proteomes" id="UP000245551">
    <property type="component" value="Unassembled WGS sequence"/>
</dbReference>
<reference evidence="4 5" key="1">
    <citation type="submission" date="2018-04" db="EMBL/GenBank/DDBJ databases">
        <title>Serotype diversity and antimicrobial resistance among Salmonella enterica isolated from patients at an equine referral hospital.</title>
        <authorList>
            <person name="Leon I.M."/>
            <person name="Lawhon S.D."/>
            <person name="Norman K.N."/>
            <person name="Threadgill D.S."/>
            <person name="Ohta N."/>
            <person name="Vinasco J."/>
            <person name="Scott H.M."/>
        </authorList>
    </citation>
    <scope>NUCLEOTIDE SEQUENCE [LARGE SCALE GENOMIC DNA]</scope>
    <source>
        <strain evidence="3 4">159</strain>
        <strain evidence="2 5">230</strain>
    </source>
</reference>
<gene>
    <name evidence="3" type="ORF">C4784_27985</name>
    <name evidence="2" type="ORF">C4855_27065</name>
</gene>
<evidence type="ECO:0000313" key="2">
    <source>
        <dbReference type="EMBL" id="PVJ40172.1"/>
    </source>
</evidence>
<name>A0A2T8WP18_SALET</name>
<dbReference type="EMBL" id="QDLV01000066">
    <property type="protein sequence ID" value="PVJ40172.1"/>
    <property type="molecule type" value="Genomic_DNA"/>
</dbReference>
<organism evidence="2 5">
    <name type="scientific">Salmonella enterica subsp. enterica serovar Gaminara</name>
    <dbReference type="NCBI Taxonomy" id="913070"/>
    <lineage>
        <taxon>Bacteria</taxon>
        <taxon>Pseudomonadati</taxon>
        <taxon>Pseudomonadota</taxon>
        <taxon>Gammaproteobacteria</taxon>
        <taxon>Enterobacterales</taxon>
        <taxon>Enterobacteriaceae</taxon>
        <taxon>Salmonella</taxon>
    </lineage>
</organism>
<accession>A0A2T8WP18</accession>
<evidence type="ECO:0000313" key="3">
    <source>
        <dbReference type="EMBL" id="PVM62474.1"/>
    </source>
</evidence>
<dbReference type="EMBL" id="QDOO01000077">
    <property type="protein sequence ID" value="PVM62474.1"/>
    <property type="molecule type" value="Genomic_DNA"/>
</dbReference>
<dbReference type="Proteomes" id="UP000245068">
    <property type="component" value="Unassembled WGS sequence"/>
</dbReference>
<proteinExistence type="predicted"/>
<dbReference type="AlphaFoldDB" id="A0A2T8WP18"/>
<comment type="caution">
    <text evidence="2">The sequence shown here is derived from an EMBL/GenBank/DDBJ whole genome shotgun (WGS) entry which is preliminary data.</text>
</comment>
<feature type="compositionally biased region" description="Basic and acidic residues" evidence="1">
    <location>
        <begin position="1"/>
        <end position="18"/>
    </location>
</feature>
<evidence type="ECO:0000256" key="1">
    <source>
        <dbReference type="SAM" id="MobiDB-lite"/>
    </source>
</evidence>
<protein>
    <submittedName>
        <fullName evidence="2">Uncharacterized protein</fullName>
    </submittedName>
</protein>
<sequence>MHKDDLKQPRKGIREVGRKSNLMGKQSNEGNYEGLKDSMRICATKLNAMIDELNIIIEQQDSNV</sequence>
<evidence type="ECO:0000313" key="5">
    <source>
        <dbReference type="Proteomes" id="UP000245551"/>
    </source>
</evidence>
<feature type="region of interest" description="Disordered" evidence="1">
    <location>
        <begin position="1"/>
        <end position="33"/>
    </location>
</feature>